<accession>A0AAE0RPS1</accession>
<name>A0AAE0RPS1_9BIVA</name>
<dbReference type="AlphaFoldDB" id="A0AAE0RPS1"/>
<protein>
    <recommendedName>
        <fullName evidence="5">ETS domain-containing protein</fullName>
    </recommendedName>
</protein>
<comment type="similarity">
    <text evidence="1 3">Belongs to the ETS family.</text>
</comment>
<organism evidence="6 7">
    <name type="scientific">Potamilus streckersoni</name>
    <dbReference type="NCBI Taxonomy" id="2493646"/>
    <lineage>
        <taxon>Eukaryota</taxon>
        <taxon>Metazoa</taxon>
        <taxon>Spiralia</taxon>
        <taxon>Lophotrochozoa</taxon>
        <taxon>Mollusca</taxon>
        <taxon>Bivalvia</taxon>
        <taxon>Autobranchia</taxon>
        <taxon>Heteroconchia</taxon>
        <taxon>Palaeoheterodonta</taxon>
        <taxon>Unionida</taxon>
        <taxon>Unionoidea</taxon>
        <taxon>Unionidae</taxon>
        <taxon>Ambleminae</taxon>
        <taxon>Lampsilini</taxon>
        <taxon>Potamilus</taxon>
    </lineage>
</organism>
<evidence type="ECO:0000313" key="6">
    <source>
        <dbReference type="EMBL" id="KAK3577329.1"/>
    </source>
</evidence>
<dbReference type="PANTHER" id="PTHR11849">
    <property type="entry name" value="ETS"/>
    <property type="match status" value="1"/>
</dbReference>
<dbReference type="InterPro" id="IPR036388">
    <property type="entry name" value="WH-like_DNA-bd_sf"/>
</dbReference>
<keyword evidence="2 3" id="KW-0238">DNA-binding</keyword>
<evidence type="ECO:0000256" key="1">
    <source>
        <dbReference type="ARBA" id="ARBA00005562"/>
    </source>
</evidence>
<proteinExistence type="inferred from homology"/>
<dbReference type="InterPro" id="IPR036390">
    <property type="entry name" value="WH_DNA-bd_sf"/>
</dbReference>
<dbReference type="Gene3D" id="1.10.10.10">
    <property type="entry name" value="Winged helix-like DNA-binding domain superfamily/Winged helix DNA-binding domain"/>
    <property type="match status" value="1"/>
</dbReference>
<keyword evidence="7" id="KW-1185">Reference proteome</keyword>
<dbReference type="InterPro" id="IPR000418">
    <property type="entry name" value="Ets_dom"/>
</dbReference>
<evidence type="ECO:0000313" key="7">
    <source>
        <dbReference type="Proteomes" id="UP001195483"/>
    </source>
</evidence>
<dbReference type="Proteomes" id="UP001195483">
    <property type="component" value="Unassembled WGS sequence"/>
</dbReference>
<reference evidence="6" key="3">
    <citation type="submission" date="2023-05" db="EMBL/GenBank/DDBJ databases">
        <authorList>
            <person name="Smith C.H."/>
        </authorList>
    </citation>
    <scope>NUCLEOTIDE SEQUENCE</scope>
    <source>
        <strain evidence="6">CHS0354</strain>
        <tissue evidence="6">Mantle</tissue>
    </source>
</reference>
<feature type="region of interest" description="Disordered" evidence="4">
    <location>
        <begin position="1"/>
        <end position="29"/>
    </location>
</feature>
<dbReference type="Pfam" id="PF00178">
    <property type="entry name" value="Ets"/>
    <property type="match status" value="1"/>
</dbReference>
<dbReference type="PRINTS" id="PR00454">
    <property type="entry name" value="ETSDOMAIN"/>
</dbReference>
<reference evidence="6" key="2">
    <citation type="journal article" date="2021" name="Genome Biol. Evol.">
        <title>Developing a high-quality reference genome for a parasitic bivalve with doubly uniparental inheritance (Bivalvia: Unionida).</title>
        <authorList>
            <person name="Smith C.H."/>
        </authorList>
    </citation>
    <scope>NUCLEOTIDE SEQUENCE</scope>
    <source>
        <strain evidence="6">CHS0354</strain>
        <tissue evidence="6">Mantle</tissue>
    </source>
</reference>
<gene>
    <name evidence="6" type="ORF">CHS0354_008423</name>
</gene>
<keyword evidence="3" id="KW-0539">Nucleus</keyword>
<dbReference type="GO" id="GO:0000981">
    <property type="term" value="F:DNA-binding transcription factor activity, RNA polymerase II-specific"/>
    <property type="evidence" value="ECO:0007669"/>
    <property type="project" value="TreeGrafter"/>
</dbReference>
<evidence type="ECO:0000256" key="2">
    <source>
        <dbReference type="ARBA" id="ARBA00023125"/>
    </source>
</evidence>
<sequence length="163" mass="19081">MLSPQSQRSEDGPTVTHASLVTPGTNENVSQEHIESLVTSEEIDQLLSMPEGETVQLWRFLLQLLTDNRYQNIIRWTGDEFEFKLSDPNEVARLWGIHKKKPQMNYEKLSRGLRYYYHKNIIHKTSGKQYVYKYVCDLQSVLGYTPAELFRAFNQNPRNVKDD</sequence>
<feature type="compositionally biased region" description="Polar residues" evidence="4">
    <location>
        <begin position="16"/>
        <end position="29"/>
    </location>
</feature>
<evidence type="ECO:0000259" key="5">
    <source>
        <dbReference type="PROSITE" id="PS50061"/>
    </source>
</evidence>
<feature type="domain" description="ETS" evidence="5">
    <location>
        <begin position="55"/>
        <end position="135"/>
    </location>
</feature>
<dbReference type="EMBL" id="JAEAOA010000557">
    <property type="protein sequence ID" value="KAK3577329.1"/>
    <property type="molecule type" value="Genomic_DNA"/>
</dbReference>
<dbReference type="PROSITE" id="PS00346">
    <property type="entry name" value="ETS_DOMAIN_2"/>
    <property type="match status" value="1"/>
</dbReference>
<reference evidence="6" key="1">
    <citation type="journal article" date="2021" name="Genome Biol. Evol.">
        <title>A High-Quality Reference Genome for a Parasitic Bivalve with Doubly Uniparental Inheritance (Bivalvia: Unionida).</title>
        <authorList>
            <person name="Smith C.H."/>
        </authorList>
    </citation>
    <scope>NUCLEOTIDE SEQUENCE</scope>
    <source>
        <strain evidence="6">CHS0354</strain>
    </source>
</reference>
<dbReference type="SMART" id="SM00413">
    <property type="entry name" value="ETS"/>
    <property type="match status" value="1"/>
</dbReference>
<comment type="subcellular location">
    <subcellularLocation>
        <location evidence="3">Nucleus</location>
    </subcellularLocation>
</comment>
<dbReference type="GO" id="GO:0005634">
    <property type="term" value="C:nucleus"/>
    <property type="evidence" value="ECO:0007669"/>
    <property type="project" value="UniProtKB-SubCell"/>
</dbReference>
<dbReference type="GO" id="GO:0030154">
    <property type="term" value="P:cell differentiation"/>
    <property type="evidence" value="ECO:0007669"/>
    <property type="project" value="TreeGrafter"/>
</dbReference>
<dbReference type="InterPro" id="IPR046328">
    <property type="entry name" value="ETS_fam"/>
</dbReference>
<dbReference type="PROSITE" id="PS50061">
    <property type="entry name" value="ETS_DOMAIN_3"/>
    <property type="match status" value="1"/>
</dbReference>
<evidence type="ECO:0000256" key="4">
    <source>
        <dbReference type="SAM" id="MobiDB-lite"/>
    </source>
</evidence>
<dbReference type="GO" id="GO:0043565">
    <property type="term" value="F:sequence-specific DNA binding"/>
    <property type="evidence" value="ECO:0007669"/>
    <property type="project" value="InterPro"/>
</dbReference>
<dbReference type="SUPFAM" id="SSF46785">
    <property type="entry name" value="Winged helix' DNA-binding domain"/>
    <property type="match status" value="1"/>
</dbReference>
<comment type="caution">
    <text evidence="6">The sequence shown here is derived from an EMBL/GenBank/DDBJ whole genome shotgun (WGS) entry which is preliminary data.</text>
</comment>
<dbReference type="PANTHER" id="PTHR11849:SF289">
    <property type="entry name" value="ETS-LIKE PROTEIN POINTED"/>
    <property type="match status" value="1"/>
</dbReference>
<evidence type="ECO:0000256" key="3">
    <source>
        <dbReference type="RuleBase" id="RU004019"/>
    </source>
</evidence>